<dbReference type="RefSeq" id="WP_030556356.1">
    <property type="nucleotide sequence ID" value="NZ_BMUB01000030.1"/>
</dbReference>
<dbReference type="Proteomes" id="UP000037395">
    <property type="component" value="Unassembled WGS sequence"/>
</dbReference>
<reference evidence="2" key="3">
    <citation type="submission" date="2016-08" db="EMBL/GenBank/DDBJ databases">
        <title>Sequencing, Assembly and Comparative Genomics of S. aureofaciens ATCC 10762.</title>
        <authorList>
            <person name="Gradnigo J.S."/>
            <person name="Johnson N."/>
            <person name="Somerville G.A."/>
        </authorList>
    </citation>
    <scope>NUCLEOTIDE SEQUENCE [LARGE SCALE GENOMIC DNA]</scope>
    <source>
        <strain evidence="2">ATCC 10762</strain>
    </source>
</reference>
<evidence type="ECO:0000313" key="3">
    <source>
        <dbReference type="Proteomes" id="UP000037395"/>
    </source>
</evidence>
<accession>A0A1E7NDZ7</accession>
<dbReference type="EMBL" id="BMUB01000030">
    <property type="protein sequence ID" value="GGV03459.1"/>
    <property type="molecule type" value="Genomic_DNA"/>
</dbReference>
<dbReference type="Proteomes" id="UP000610124">
    <property type="component" value="Unassembled WGS sequence"/>
</dbReference>
<accession>A0A8H9I3J3</accession>
<evidence type="ECO:0000313" key="1">
    <source>
        <dbReference type="EMBL" id="GGV03459.1"/>
    </source>
</evidence>
<organism evidence="2 3">
    <name type="scientific">Kitasatospora aureofaciens</name>
    <name type="common">Streptomyces aureofaciens</name>
    <dbReference type="NCBI Taxonomy" id="1894"/>
    <lineage>
        <taxon>Bacteria</taxon>
        <taxon>Bacillati</taxon>
        <taxon>Actinomycetota</taxon>
        <taxon>Actinomycetes</taxon>
        <taxon>Kitasatosporales</taxon>
        <taxon>Streptomycetaceae</taxon>
        <taxon>Kitasatospora</taxon>
    </lineage>
</organism>
<sequence length="307" mass="34821">MSLTLFLNELSCESESGPREVDTAMAGFVDTLRHLKSWQSIALVTKSPLPAAELARGYLYQQWVNASGQNRDRHRYLLALRSRSPFRDAVQLTLDPDEVEYQHDGRTVEGVAFAHLTDGLAVSLPVSAKWATAWLDVDIQHLTEDGIESSRDRARHCSSPDEADAHKAWAHEAGTTSLTTPAEILDAWDEFFPHLQKIPRFERCLRRLDMKWHRPVRKLLIDLEATAAGWDPATSPEPKWQHPHITPESQSRQHLCTFTDLDGENRCFSWHGRFTPGKGRLHFRLVPEERAIRLGYVGDKLGSDAES</sequence>
<dbReference type="EMBL" id="JPRF03000012">
    <property type="protein sequence ID" value="OEV38858.1"/>
    <property type="molecule type" value="Genomic_DNA"/>
</dbReference>
<dbReference type="KEGG" id="kau:B6264_22270"/>
<reference evidence="1" key="1">
    <citation type="journal article" date="2014" name="Int. J. Syst. Evol. Microbiol.">
        <title>Complete genome sequence of Corynebacterium casei LMG S-19264T (=DSM 44701T), isolated from a smear-ripened cheese.</title>
        <authorList>
            <consortium name="US DOE Joint Genome Institute (JGI-PGF)"/>
            <person name="Walter F."/>
            <person name="Albersmeier A."/>
            <person name="Kalinowski J."/>
            <person name="Ruckert C."/>
        </authorList>
    </citation>
    <scope>NUCLEOTIDE SEQUENCE</scope>
    <source>
        <strain evidence="1">JCM 4434</strain>
    </source>
</reference>
<reference evidence="1" key="5">
    <citation type="submission" date="2020-09" db="EMBL/GenBank/DDBJ databases">
        <authorList>
            <person name="Sun Q."/>
            <person name="Ohkuma M."/>
        </authorList>
    </citation>
    <scope>NUCLEOTIDE SEQUENCE</scope>
    <source>
        <strain evidence="1">JCM 4434</strain>
    </source>
</reference>
<reference evidence="3" key="4">
    <citation type="submission" date="2016-08" db="EMBL/GenBank/DDBJ databases">
        <title>Sequencing, assembly and comparative genomics of S. aureofaciens ATCC 10762.</title>
        <authorList>
            <person name="Gradnigo J.S."/>
            <person name="Johnson N."/>
            <person name="Somerville G.A."/>
        </authorList>
    </citation>
    <scope>NUCLEOTIDE SEQUENCE [LARGE SCALE GENOMIC DNA]</scope>
    <source>
        <strain evidence="3">ATCC 10762 / DSM 40127 / CCM 3239 / JCM 4008 / LMG 5968 / NBRC 12843 / NCIMB 8234 / A-377</strain>
    </source>
</reference>
<dbReference type="OrthoDB" id="3468183at2"/>
<keyword evidence="3" id="KW-1185">Reference proteome</keyword>
<proteinExistence type="predicted"/>
<dbReference type="GeneID" id="97489661"/>
<evidence type="ECO:0000313" key="2">
    <source>
        <dbReference type="EMBL" id="OEV38858.1"/>
    </source>
</evidence>
<name>A0A1E7NDZ7_KITAU</name>
<comment type="caution">
    <text evidence="2">The sequence shown here is derived from an EMBL/GenBank/DDBJ whole genome shotgun (WGS) entry which is preliminary data.</text>
</comment>
<reference evidence="2 3" key="2">
    <citation type="submission" date="2014-07" db="EMBL/GenBank/DDBJ databases">
        <authorList>
            <person name="Zhang J.E."/>
            <person name="Yang H."/>
            <person name="Guo J."/>
            <person name="Deng Z."/>
            <person name="Luo H."/>
            <person name="Luo M."/>
            <person name="Zhao B."/>
        </authorList>
    </citation>
    <scope>NUCLEOTIDE SEQUENCE [LARGE SCALE GENOMIC DNA]</scope>
    <source>
        <strain evidence="2">ATCC 10762</strain>
        <strain evidence="3">ATCC 10762 / DSM 40127 / CCM 3239 / JCM 4008 / LMG 5968 / NBRC 12843 / NCIMB 8234 / A-377</strain>
    </source>
</reference>
<protein>
    <submittedName>
        <fullName evidence="2">Uncharacterized protein</fullName>
    </submittedName>
</protein>
<dbReference type="AlphaFoldDB" id="A0A1E7NDZ7"/>
<gene>
    <name evidence="1" type="ORF">GCM10010502_67620</name>
    <name evidence="2" type="ORF">HS99_0019535</name>
</gene>